<evidence type="ECO:0000313" key="11">
    <source>
        <dbReference type="Proteomes" id="UP000190341"/>
    </source>
</evidence>
<dbReference type="Pfam" id="PF08281">
    <property type="entry name" value="Sigma70_r4_2"/>
    <property type="match status" value="1"/>
</dbReference>
<dbReference type="STRING" id="428993.SAMN06296058_2945"/>
<feature type="domain" description="RNA polymerase sigma-70 region 2" evidence="8">
    <location>
        <begin position="29"/>
        <end position="93"/>
    </location>
</feature>
<name>A0A1T5LR88_9GAMM</name>
<keyword evidence="4 6" id="KW-0238">DNA-binding</keyword>
<evidence type="ECO:0000313" key="10">
    <source>
        <dbReference type="EMBL" id="SKC78405.1"/>
    </source>
</evidence>
<dbReference type="InterPro" id="IPR013324">
    <property type="entry name" value="RNA_pol_sigma_r3/r4-like"/>
</dbReference>
<dbReference type="EMBL" id="FUZV01000002">
    <property type="protein sequence ID" value="SKC78405.1"/>
    <property type="molecule type" value="Genomic_DNA"/>
</dbReference>
<comment type="similarity">
    <text evidence="1 6">Belongs to the sigma-70 factor family. ECF subfamily.</text>
</comment>
<evidence type="ECO:0000256" key="3">
    <source>
        <dbReference type="ARBA" id="ARBA00023082"/>
    </source>
</evidence>
<dbReference type="NCBIfam" id="TIGR02937">
    <property type="entry name" value="sigma70-ECF"/>
    <property type="match status" value="1"/>
</dbReference>
<evidence type="ECO:0000256" key="6">
    <source>
        <dbReference type="RuleBase" id="RU000716"/>
    </source>
</evidence>
<keyword evidence="2 6" id="KW-0805">Transcription regulation</keyword>
<dbReference type="InterPro" id="IPR013325">
    <property type="entry name" value="RNA_pol_sigma_r2"/>
</dbReference>
<keyword evidence="7" id="KW-0472">Membrane</keyword>
<keyword evidence="7" id="KW-1133">Transmembrane helix</keyword>
<dbReference type="PANTHER" id="PTHR43133:SF25">
    <property type="entry name" value="RNA POLYMERASE SIGMA FACTOR RFAY-RELATED"/>
    <property type="match status" value="1"/>
</dbReference>
<keyword evidence="7" id="KW-0812">Transmembrane</keyword>
<dbReference type="InterPro" id="IPR007627">
    <property type="entry name" value="RNA_pol_sigma70_r2"/>
</dbReference>
<evidence type="ECO:0000256" key="2">
    <source>
        <dbReference type="ARBA" id="ARBA00023015"/>
    </source>
</evidence>
<dbReference type="PROSITE" id="PS01063">
    <property type="entry name" value="SIGMA70_ECF"/>
    <property type="match status" value="1"/>
</dbReference>
<dbReference type="CDD" id="cd06171">
    <property type="entry name" value="Sigma70_r4"/>
    <property type="match status" value="1"/>
</dbReference>
<dbReference type="InterPro" id="IPR014284">
    <property type="entry name" value="RNA_pol_sigma-70_dom"/>
</dbReference>
<accession>A0A1T5LR88</accession>
<dbReference type="AlphaFoldDB" id="A0A1T5LR88"/>
<feature type="transmembrane region" description="Helical" evidence="7">
    <location>
        <begin position="201"/>
        <end position="227"/>
    </location>
</feature>
<protein>
    <recommendedName>
        <fullName evidence="6">RNA polymerase sigma factor</fullName>
    </recommendedName>
</protein>
<dbReference type="SUPFAM" id="SSF88946">
    <property type="entry name" value="Sigma2 domain of RNA polymerase sigma factors"/>
    <property type="match status" value="1"/>
</dbReference>
<evidence type="ECO:0000259" key="8">
    <source>
        <dbReference type="Pfam" id="PF04542"/>
    </source>
</evidence>
<keyword evidence="11" id="KW-1185">Reference proteome</keyword>
<evidence type="ECO:0000256" key="7">
    <source>
        <dbReference type="SAM" id="Phobius"/>
    </source>
</evidence>
<dbReference type="GO" id="GO:0006352">
    <property type="term" value="P:DNA-templated transcription initiation"/>
    <property type="evidence" value="ECO:0007669"/>
    <property type="project" value="InterPro"/>
</dbReference>
<dbReference type="Gene3D" id="1.10.10.10">
    <property type="entry name" value="Winged helix-like DNA-binding domain superfamily/Winged helix DNA-binding domain"/>
    <property type="match status" value="1"/>
</dbReference>
<keyword evidence="5 6" id="KW-0804">Transcription</keyword>
<dbReference type="InterPro" id="IPR036388">
    <property type="entry name" value="WH-like_DNA-bd_sf"/>
</dbReference>
<proteinExistence type="inferred from homology"/>
<reference evidence="10 11" key="1">
    <citation type="submission" date="2017-02" db="EMBL/GenBank/DDBJ databases">
        <authorList>
            <person name="Peterson S.W."/>
        </authorList>
    </citation>
    <scope>NUCLEOTIDE SEQUENCE [LARGE SCALE GENOMIC DNA]</scope>
    <source>
        <strain evidence="10 11">P15</strain>
    </source>
</reference>
<feature type="domain" description="RNA polymerase sigma factor 70 region 4 type 2" evidence="9">
    <location>
        <begin position="132"/>
        <end position="177"/>
    </location>
</feature>
<dbReference type="PANTHER" id="PTHR43133">
    <property type="entry name" value="RNA POLYMERASE ECF-TYPE SIGMA FACTO"/>
    <property type="match status" value="1"/>
</dbReference>
<feature type="transmembrane region" description="Helical" evidence="7">
    <location>
        <begin position="312"/>
        <end position="331"/>
    </location>
</feature>
<gene>
    <name evidence="10" type="ORF">SAMN06296058_2945</name>
</gene>
<dbReference type="GO" id="GO:0003677">
    <property type="term" value="F:DNA binding"/>
    <property type="evidence" value="ECO:0007669"/>
    <property type="project" value="UniProtKB-KW"/>
</dbReference>
<dbReference type="InterPro" id="IPR000838">
    <property type="entry name" value="RNA_pol_sigma70_ECF_CS"/>
</dbReference>
<dbReference type="OrthoDB" id="5757196at2"/>
<feature type="transmembrane region" description="Helical" evidence="7">
    <location>
        <begin position="239"/>
        <end position="260"/>
    </location>
</feature>
<feature type="transmembrane region" description="Helical" evidence="7">
    <location>
        <begin position="388"/>
        <end position="409"/>
    </location>
</feature>
<keyword evidence="3 6" id="KW-0731">Sigma factor</keyword>
<organism evidence="10 11">
    <name type="scientific">Pseudoxanthomonas indica</name>
    <dbReference type="NCBI Taxonomy" id="428993"/>
    <lineage>
        <taxon>Bacteria</taxon>
        <taxon>Pseudomonadati</taxon>
        <taxon>Pseudomonadota</taxon>
        <taxon>Gammaproteobacteria</taxon>
        <taxon>Lysobacterales</taxon>
        <taxon>Lysobacteraceae</taxon>
        <taxon>Pseudoxanthomonas</taxon>
    </lineage>
</organism>
<dbReference type="InterPro" id="IPR013249">
    <property type="entry name" value="RNA_pol_sigma70_r4_t2"/>
</dbReference>
<dbReference type="RefSeq" id="WP_079725245.1">
    <property type="nucleotide sequence ID" value="NZ_BMCL01000001.1"/>
</dbReference>
<dbReference type="Gene3D" id="1.10.1740.10">
    <property type="match status" value="1"/>
</dbReference>
<evidence type="ECO:0000256" key="4">
    <source>
        <dbReference type="ARBA" id="ARBA00023125"/>
    </source>
</evidence>
<dbReference type="SUPFAM" id="SSF88659">
    <property type="entry name" value="Sigma3 and sigma4 domains of RNA polymerase sigma factors"/>
    <property type="match status" value="1"/>
</dbReference>
<dbReference type="InterPro" id="IPR039425">
    <property type="entry name" value="RNA_pol_sigma-70-like"/>
</dbReference>
<evidence type="ECO:0000256" key="5">
    <source>
        <dbReference type="ARBA" id="ARBA00023163"/>
    </source>
</evidence>
<feature type="transmembrane region" description="Helical" evidence="7">
    <location>
        <begin position="272"/>
        <end position="291"/>
    </location>
</feature>
<sequence length="415" mass="44068">MSAQPLELMLAQELPSARRGSQEAYGRIVSACQNTITAIALAITHDVQASEDIAQEAFLRAWQRLDRLKNSTSFLPWLRQITRNLARDYLRTQHHKPLSGEAAELAIGIAADPSPAPEEQLLRTEEEIAAADIISALPEDSRETLLLYYREGQSSQQVADLLGLSDAAVRKRLSRARGLVREEMLRRFGDFARRSAPGTAFTVLVAASLMTTAPVASAAIAIGATAATVGGGKLGASGLGAVSATGGTAFGSFAGVFGVLQESGAQASFNAGFATGTVLGSIIGGALGAYAGGRYLLSYADTEAERSALRRFVLINTSTAALVGIALNLAVLLTTGWLAVFGVAVVGMAIVNYQCLVPLRRLMLPLLARRAARRGQPGKRIHWCYESLYGWLGVVWASLFVLVALLFALRLAGRL</sequence>
<evidence type="ECO:0000256" key="1">
    <source>
        <dbReference type="ARBA" id="ARBA00010641"/>
    </source>
</evidence>
<feature type="transmembrane region" description="Helical" evidence="7">
    <location>
        <begin position="337"/>
        <end position="359"/>
    </location>
</feature>
<dbReference type="Pfam" id="PF04542">
    <property type="entry name" value="Sigma70_r2"/>
    <property type="match status" value="1"/>
</dbReference>
<evidence type="ECO:0000259" key="9">
    <source>
        <dbReference type="Pfam" id="PF08281"/>
    </source>
</evidence>
<dbReference type="Proteomes" id="UP000190341">
    <property type="component" value="Unassembled WGS sequence"/>
</dbReference>
<dbReference type="GO" id="GO:0016987">
    <property type="term" value="F:sigma factor activity"/>
    <property type="evidence" value="ECO:0007669"/>
    <property type="project" value="UniProtKB-KW"/>
</dbReference>